<dbReference type="EMBL" id="CH445337">
    <property type="protein sequence ID" value="EAT83944.1"/>
    <property type="molecule type" value="Genomic_DNA"/>
</dbReference>
<evidence type="ECO:0000256" key="1">
    <source>
        <dbReference type="SAM" id="MobiDB-lite"/>
    </source>
</evidence>
<dbReference type="RefSeq" id="XP_001799084.1">
    <property type="nucleotide sequence ID" value="XM_001799032.1"/>
</dbReference>
<dbReference type="HOGENOM" id="CLU_2832002_0_0_1"/>
<protein>
    <submittedName>
        <fullName evidence="2">Uncharacterized protein</fullName>
    </submittedName>
</protein>
<name>Q0UHI8_PHANO</name>
<proteinExistence type="predicted"/>
<organism evidence="2 3">
    <name type="scientific">Phaeosphaeria nodorum (strain SN15 / ATCC MYA-4574 / FGSC 10173)</name>
    <name type="common">Glume blotch fungus</name>
    <name type="synonym">Parastagonospora nodorum</name>
    <dbReference type="NCBI Taxonomy" id="321614"/>
    <lineage>
        <taxon>Eukaryota</taxon>
        <taxon>Fungi</taxon>
        <taxon>Dikarya</taxon>
        <taxon>Ascomycota</taxon>
        <taxon>Pezizomycotina</taxon>
        <taxon>Dothideomycetes</taxon>
        <taxon>Pleosporomycetidae</taxon>
        <taxon>Pleosporales</taxon>
        <taxon>Pleosporineae</taxon>
        <taxon>Phaeosphaeriaceae</taxon>
        <taxon>Parastagonospora</taxon>
    </lineage>
</organism>
<dbReference type="InParanoid" id="Q0UHI8"/>
<sequence>MGDSTARALTPNSASVSTNASSRITTKIRHACNASLVAAAESCLDGKIALSGCQWAIFVLSCRCDI</sequence>
<evidence type="ECO:0000313" key="3">
    <source>
        <dbReference type="Proteomes" id="UP000001055"/>
    </source>
</evidence>
<dbReference type="Proteomes" id="UP000001055">
    <property type="component" value="Unassembled WGS sequence"/>
</dbReference>
<accession>Q0UHI8</accession>
<dbReference type="AlphaFoldDB" id="Q0UHI8"/>
<feature type="compositionally biased region" description="Polar residues" evidence="1">
    <location>
        <begin position="10"/>
        <end position="20"/>
    </location>
</feature>
<dbReference type="GeneID" id="5975983"/>
<reference evidence="3" key="1">
    <citation type="journal article" date="2007" name="Plant Cell">
        <title>Dothideomycete-plant interactions illuminated by genome sequencing and EST analysis of the wheat pathogen Stagonospora nodorum.</title>
        <authorList>
            <person name="Hane J.K."/>
            <person name="Lowe R.G."/>
            <person name="Solomon P.S."/>
            <person name="Tan K.C."/>
            <person name="Schoch C.L."/>
            <person name="Spatafora J.W."/>
            <person name="Crous P.W."/>
            <person name="Kodira C."/>
            <person name="Birren B.W."/>
            <person name="Galagan J.E."/>
            <person name="Torriani S.F."/>
            <person name="McDonald B.A."/>
            <person name="Oliver R.P."/>
        </authorList>
    </citation>
    <scope>NUCLEOTIDE SEQUENCE [LARGE SCALE GENOMIC DNA]</scope>
    <source>
        <strain evidence="3">SN15 / ATCC MYA-4574 / FGSC 10173</strain>
    </source>
</reference>
<dbReference type="KEGG" id="pno:SNOG_08776"/>
<feature type="region of interest" description="Disordered" evidence="1">
    <location>
        <begin position="1"/>
        <end position="20"/>
    </location>
</feature>
<gene>
    <name evidence="2" type="ORF">SNOG_08776</name>
</gene>
<evidence type="ECO:0000313" key="2">
    <source>
        <dbReference type="EMBL" id="EAT83944.1"/>
    </source>
</evidence>